<reference evidence="2" key="1">
    <citation type="submission" date="2023-03" db="EMBL/GenBank/DDBJ databases">
        <title>Electrophorus voltai genome.</title>
        <authorList>
            <person name="Bian C."/>
        </authorList>
    </citation>
    <scope>NUCLEOTIDE SEQUENCE</scope>
    <source>
        <strain evidence="2">CB-2022</strain>
        <tissue evidence="2">Muscle</tissue>
    </source>
</reference>
<gene>
    <name evidence="2" type="ORF">P4O66_007343</name>
</gene>
<organism evidence="2 3">
    <name type="scientific">Electrophorus voltai</name>
    <dbReference type="NCBI Taxonomy" id="2609070"/>
    <lineage>
        <taxon>Eukaryota</taxon>
        <taxon>Metazoa</taxon>
        <taxon>Chordata</taxon>
        <taxon>Craniata</taxon>
        <taxon>Vertebrata</taxon>
        <taxon>Euteleostomi</taxon>
        <taxon>Actinopterygii</taxon>
        <taxon>Neopterygii</taxon>
        <taxon>Teleostei</taxon>
        <taxon>Ostariophysi</taxon>
        <taxon>Gymnotiformes</taxon>
        <taxon>Gymnotoidei</taxon>
        <taxon>Gymnotidae</taxon>
        <taxon>Electrophorus</taxon>
    </lineage>
</organism>
<dbReference type="EMBL" id="JAROKS010000012">
    <property type="protein sequence ID" value="KAK1799077.1"/>
    <property type="molecule type" value="Genomic_DNA"/>
</dbReference>
<evidence type="ECO:0000313" key="3">
    <source>
        <dbReference type="Proteomes" id="UP001239994"/>
    </source>
</evidence>
<evidence type="ECO:0000256" key="1">
    <source>
        <dbReference type="SAM" id="Coils"/>
    </source>
</evidence>
<evidence type="ECO:0000313" key="2">
    <source>
        <dbReference type="EMBL" id="KAK1799077.1"/>
    </source>
</evidence>
<keyword evidence="1" id="KW-0175">Coiled coil</keyword>
<proteinExistence type="predicted"/>
<protein>
    <submittedName>
        <fullName evidence="2">Uncharacterized protein</fullName>
    </submittedName>
</protein>
<dbReference type="AlphaFoldDB" id="A0AAD8ZGL3"/>
<keyword evidence="3" id="KW-1185">Reference proteome</keyword>
<feature type="coiled-coil region" evidence="1">
    <location>
        <begin position="64"/>
        <end position="95"/>
    </location>
</feature>
<dbReference type="Proteomes" id="UP001239994">
    <property type="component" value="Unassembled WGS sequence"/>
</dbReference>
<comment type="caution">
    <text evidence="2">The sequence shown here is derived from an EMBL/GenBank/DDBJ whole genome shotgun (WGS) entry which is preliminary data.</text>
</comment>
<sequence length="167" mass="19401">MVSSWKIQASQCIIECLCMFQMGIRKSEEKRSKEEVLAECRRKTWEDNRRQAAHVGRWLGGPDLEIAVRELQRENVEIKAELRRLRAQLEELENPRSSFLLASPKPQDDRFLSRSLRQPTRFATGELQCPESPMSKPYRPSHPRLPPFSYSSHGVTCTGHQHHKALH</sequence>
<accession>A0AAD8ZGL3</accession>
<name>A0AAD8ZGL3_9TELE</name>